<organism evidence="1 2">
    <name type="scientific">Haloferula helveola</name>
    <dbReference type="NCBI Taxonomy" id="490095"/>
    <lineage>
        <taxon>Bacteria</taxon>
        <taxon>Pseudomonadati</taxon>
        <taxon>Verrucomicrobiota</taxon>
        <taxon>Verrucomicrobiia</taxon>
        <taxon>Verrucomicrobiales</taxon>
        <taxon>Verrucomicrobiaceae</taxon>
        <taxon>Haloferula</taxon>
    </lineage>
</organism>
<gene>
    <name evidence="1" type="ORF">HAHE_30210</name>
</gene>
<dbReference type="EMBL" id="AP024702">
    <property type="protein sequence ID" value="BCX49113.1"/>
    <property type="molecule type" value="Genomic_DNA"/>
</dbReference>
<dbReference type="RefSeq" id="WP_338685570.1">
    <property type="nucleotide sequence ID" value="NZ_AP024702.1"/>
</dbReference>
<evidence type="ECO:0000313" key="2">
    <source>
        <dbReference type="Proteomes" id="UP001374893"/>
    </source>
</evidence>
<reference evidence="1 2" key="1">
    <citation type="submission" date="2021-06" db="EMBL/GenBank/DDBJ databases">
        <title>Complete genome of Haloferula helveola possessing various polysaccharide degrading enzymes.</title>
        <authorList>
            <person name="Takami H."/>
            <person name="Huang C."/>
            <person name="Hamasaki K."/>
        </authorList>
    </citation>
    <scope>NUCLEOTIDE SEQUENCE [LARGE SCALE GENOMIC DNA]</scope>
    <source>
        <strain evidence="1 2">CN-1</strain>
    </source>
</reference>
<keyword evidence="2" id="KW-1185">Reference proteome</keyword>
<dbReference type="Proteomes" id="UP001374893">
    <property type="component" value="Chromosome"/>
</dbReference>
<evidence type="ECO:0000313" key="1">
    <source>
        <dbReference type="EMBL" id="BCX49113.1"/>
    </source>
</evidence>
<protein>
    <submittedName>
        <fullName evidence="1">Uncharacterized protein</fullName>
    </submittedName>
</protein>
<accession>A0ABM7RI64</accession>
<name>A0ABM7RI64_9BACT</name>
<sequence length="154" mass="16301">MRLAITICTLAVLGTLQGTATEFRHIGDFIVRSRVKVAEGQALKTTITPLRLSAFTDGISVRISATGSKDDASEYRIYRSDGIGRQQSKGGPLEVVPGVQASSEKGGVLRQLRLTESTLTLTTFPGVSNQIIITHAVAAAPPKAVPAPETATER</sequence>
<proteinExistence type="predicted"/>